<dbReference type="AlphaFoldDB" id="A0A814CQN0"/>
<keyword evidence="1" id="KW-0805">Transcription regulation</keyword>
<dbReference type="InterPro" id="IPR035500">
    <property type="entry name" value="NHR-like_dom_sf"/>
</dbReference>
<sequence>MERKQSELDPKFNKADLDESLESDQLKDHALQLYRESVMECGMHRFKAYLLHSSGQKQDINFTHEFREYIRGQNFSYLKTHSNLIFKLLKHFPGFLMFNNNDLKIIMNEHFFSLFALRILDMYRDNEFYLMLDDCVQVDKKLFAFLYDEKSRDLMFELLSNLSSLNLTEIEIGLMFPFILSSIYKNLEKKELMKKVFQYYSDVLFGEFHLNKRGVGFMEKFTYIVCLGPKVNQALMDVDLT</sequence>
<keyword evidence="2" id="KW-0804">Transcription</keyword>
<proteinExistence type="predicted"/>
<reference evidence="4" key="1">
    <citation type="submission" date="2021-02" db="EMBL/GenBank/DDBJ databases">
        <authorList>
            <person name="Nowell W R."/>
        </authorList>
    </citation>
    <scope>NUCLEOTIDE SEQUENCE</scope>
    <source>
        <strain evidence="4">Ploen Becks lab</strain>
    </source>
</reference>
<organism evidence="4 5">
    <name type="scientific">Brachionus calyciflorus</name>
    <dbReference type="NCBI Taxonomy" id="104777"/>
    <lineage>
        <taxon>Eukaryota</taxon>
        <taxon>Metazoa</taxon>
        <taxon>Spiralia</taxon>
        <taxon>Gnathifera</taxon>
        <taxon>Rotifera</taxon>
        <taxon>Eurotatoria</taxon>
        <taxon>Monogononta</taxon>
        <taxon>Pseudotrocha</taxon>
        <taxon>Ploima</taxon>
        <taxon>Brachionidae</taxon>
        <taxon>Brachionus</taxon>
    </lineage>
</organism>
<dbReference type="SUPFAM" id="SSF48508">
    <property type="entry name" value="Nuclear receptor ligand-binding domain"/>
    <property type="match status" value="1"/>
</dbReference>
<evidence type="ECO:0000256" key="2">
    <source>
        <dbReference type="ARBA" id="ARBA00023163"/>
    </source>
</evidence>
<comment type="caution">
    <text evidence="4">The sequence shown here is derived from an EMBL/GenBank/DDBJ whole genome shotgun (WGS) entry which is preliminary data.</text>
</comment>
<evidence type="ECO:0000313" key="4">
    <source>
        <dbReference type="EMBL" id="CAF0944039.1"/>
    </source>
</evidence>
<evidence type="ECO:0000313" key="5">
    <source>
        <dbReference type="Proteomes" id="UP000663879"/>
    </source>
</evidence>
<dbReference type="Proteomes" id="UP000663879">
    <property type="component" value="Unassembled WGS sequence"/>
</dbReference>
<accession>A0A814CQN0</accession>
<gene>
    <name evidence="4" type="ORF">OXX778_LOCUS13583</name>
</gene>
<protein>
    <submittedName>
        <fullName evidence="4">Uncharacterized protein</fullName>
    </submittedName>
</protein>
<name>A0A814CQN0_9BILA</name>
<evidence type="ECO:0000256" key="3">
    <source>
        <dbReference type="ARBA" id="ARBA00023170"/>
    </source>
</evidence>
<keyword evidence="3" id="KW-0675">Receptor</keyword>
<dbReference type="EMBL" id="CAJNOC010002634">
    <property type="protein sequence ID" value="CAF0944039.1"/>
    <property type="molecule type" value="Genomic_DNA"/>
</dbReference>
<dbReference type="Gene3D" id="1.10.565.10">
    <property type="entry name" value="Retinoid X Receptor"/>
    <property type="match status" value="1"/>
</dbReference>
<keyword evidence="5" id="KW-1185">Reference proteome</keyword>
<evidence type="ECO:0000256" key="1">
    <source>
        <dbReference type="ARBA" id="ARBA00023015"/>
    </source>
</evidence>